<dbReference type="CDD" id="cd04301">
    <property type="entry name" value="NAT_SF"/>
    <property type="match status" value="1"/>
</dbReference>
<evidence type="ECO:0000313" key="3">
    <source>
        <dbReference type="Proteomes" id="UP001154322"/>
    </source>
</evidence>
<dbReference type="SUPFAM" id="SSF55729">
    <property type="entry name" value="Acyl-CoA N-acyltransferases (Nat)"/>
    <property type="match status" value="1"/>
</dbReference>
<name>A0ABN8U7K7_9BACL</name>
<dbReference type="Gene3D" id="3.40.630.30">
    <property type="match status" value="1"/>
</dbReference>
<dbReference type="PROSITE" id="PS51186">
    <property type="entry name" value="GNAT"/>
    <property type="match status" value="1"/>
</dbReference>
<gene>
    <name evidence="2" type="ORF">WJ0W_004356</name>
</gene>
<dbReference type="InterPro" id="IPR000182">
    <property type="entry name" value="GNAT_dom"/>
</dbReference>
<keyword evidence="3" id="KW-1185">Reference proteome</keyword>
<dbReference type="EMBL" id="CALYLO010000006">
    <property type="protein sequence ID" value="CAH8247121.1"/>
    <property type="molecule type" value="Genomic_DNA"/>
</dbReference>
<dbReference type="Pfam" id="PF00583">
    <property type="entry name" value="Acetyltransf_1"/>
    <property type="match status" value="1"/>
</dbReference>
<protein>
    <submittedName>
        <fullName evidence="2">GNAT family N-acetyltransferase</fullName>
    </submittedName>
</protein>
<sequence>MPGNFIHNLFVHPDFLGRGIGHLLLDASIAQMNPPVRLKCVSKNHNAMKFYKKKDGKKL</sequence>
<evidence type="ECO:0000313" key="2">
    <source>
        <dbReference type="EMBL" id="CAH8247121.1"/>
    </source>
</evidence>
<comment type="caution">
    <text evidence="2">The sequence shown here is derived from an EMBL/GenBank/DDBJ whole genome shotgun (WGS) entry which is preliminary data.</text>
</comment>
<dbReference type="RefSeq" id="WP_249725437.1">
    <property type="nucleotide sequence ID" value="NZ_AP031286.1"/>
</dbReference>
<proteinExistence type="predicted"/>
<dbReference type="InterPro" id="IPR016181">
    <property type="entry name" value="Acyl_CoA_acyltransferase"/>
</dbReference>
<dbReference type="Proteomes" id="UP001154322">
    <property type="component" value="Unassembled WGS sequence"/>
</dbReference>
<feature type="domain" description="N-acetyltransferase" evidence="1">
    <location>
        <begin position="1"/>
        <end position="59"/>
    </location>
</feature>
<organism evidence="2 3">
    <name type="scientific">Paenibacillus melissococcoides</name>
    <dbReference type="NCBI Taxonomy" id="2912268"/>
    <lineage>
        <taxon>Bacteria</taxon>
        <taxon>Bacillati</taxon>
        <taxon>Bacillota</taxon>
        <taxon>Bacilli</taxon>
        <taxon>Bacillales</taxon>
        <taxon>Paenibacillaceae</taxon>
        <taxon>Paenibacillus</taxon>
    </lineage>
</organism>
<accession>A0ABN8U7K7</accession>
<reference evidence="2" key="1">
    <citation type="submission" date="2022-06" db="EMBL/GenBank/DDBJ databases">
        <authorList>
            <person name="Dietemann V."/>
            <person name="Ory F."/>
            <person name="Dainat B."/>
            <person name="Oberhansli S."/>
        </authorList>
    </citation>
    <scope>NUCLEOTIDE SEQUENCE</scope>
    <source>
        <strain evidence="2">Ena-SAMPLE-TAB-26-04-2022-14:26:32:270-5432</strain>
    </source>
</reference>
<evidence type="ECO:0000259" key="1">
    <source>
        <dbReference type="PROSITE" id="PS51186"/>
    </source>
</evidence>